<dbReference type="Pfam" id="PF00534">
    <property type="entry name" value="Glycos_transf_1"/>
    <property type="match status" value="1"/>
</dbReference>
<protein>
    <submittedName>
        <fullName evidence="4">Glycosyltransferase family 4 protein</fullName>
    </submittedName>
</protein>
<dbReference type="AlphaFoldDB" id="A0AA97AKR1"/>
<evidence type="ECO:0000259" key="3">
    <source>
        <dbReference type="Pfam" id="PF13439"/>
    </source>
</evidence>
<evidence type="ECO:0000313" key="4">
    <source>
        <dbReference type="EMBL" id="WNZ26491.1"/>
    </source>
</evidence>
<dbReference type="GO" id="GO:0009103">
    <property type="term" value="P:lipopolysaccharide biosynthetic process"/>
    <property type="evidence" value="ECO:0007669"/>
    <property type="project" value="TreeGrafter"/>
</dbReference>
<proteinExistence type="predicted"/>
<feature type="domain" description="Glycosyltransferase subfamily 4-like N-terminal" evidence="3">
    <location>
        <begin position="140"/>
        <end position="227"/>
    </location>
</feature>
<dbReference type="Pfam" id="PF13439">
    <property type="entry name" value="Glyco_transf_4"/>
    <property type="match status" value="1"/>
</dbReference>
<reference evidence="4" key="1">
    <citation type="submission" date="2020-05" db="EMBL/GenBank/DDBJ databases">
        <authorList>
            <person name="Zhu T."/>
            <person name="Keshari N."/>
            <person name="Lu X."/>
        </authorList>
    </citation>
    <scope>NUCLEOTIDE SEQUENCE</scope>
    <source>
        <strain evidence="4">NK1-12</strain>
    </source>
</reference>
<feature type="domain" description="Glycosyl transferase family 1" evidence="2">
    <location>
        <begin position="250"/>
        <end position="405"/>
    </location>
</feature>
<keyword evidence="1" id="KW-0808">Transferase</keyword>
<organism evidence="4">
    <name type="scientific">Leptolyngbya sp. NK1-12</name>
    <dbReference type="NCBI Taxonomy" id="2547451"/>
    <lineage>
        <taxon>Bacteria</taxon>
        <taxon>Bacillati</taxon>
        <taxon>Cyanobacteriota</taxon>
        <taxon>Cyanophyceae</taxon>
        <taxon>Leptolyngbyales</taxon>
        <taxon>Leptolyngbyaceae</taxon>
        <taxon>Leptolyngbya group</taxon>
        <taxon>Leptolyngbya</taxon>
    </lineage>
</organism>
<evidence type="ECO:0000259" key="2">
    <source>
        <dbReference type="Pfam" id="PF00534"/>
    </source>
</evidence>
<dbReference type="Gene3D" id="3.40.50.2000">
    <property type="entry name" value="Glycogen Phosphorylase B"/>
    <property type="match status" value="2"/>
</dbReference>
<name>A0AA97AKR1_9CYAN</name>
<dbReference type="GO" id="GO:0016757">
    <property type="term" value="F:glycosyltransferase activity"/>
    <property type="evidence" value="ECO:0007669"/>
    <property type="project" value="InterPro"/>
</dbReference>
<dbReference type="InterPro" id="IPR028098">
    <property type="entry name" value="Glyco_trans_4-like_N"/>
</dbReference>
<sequence length="430" mass="48830">MNLAGVKVLVDAFNLQLTKGTGIKTYGLSLLEALDRLGAKVDILLSRSGYKNNEILDEIFFFDNQGGRQDWPSLAKWLLKSASPFYRAKRRKSFAGLVVKKGQYTEDFLKYATSFSMPYCYDLANGLYDRLRLTTSINVEEKVNIWHATYPLPMQVRGAKKITTVHDLIPLRLPYATLDGKKIFYNKIKDTLKESAVTITVSEHSKQDILTYYDVDPAKVIVTYQPIALKPLEATDAEIARFLRRYSLKYQNYILFVGAIEPKKNVGRLIDAYASIDTDMPLVIVGKKGWLWEDELGKAQFLSDDKESTKKVKLLEYVTMESLRYLFSGAYCLVFPSLYEGFGLPPLEAMNFGCPVITSNVSCLPEICGDAALYADPYSVKDITKQLETLLGDRDLRQSLVEAGRLNAERFSMENYIKRLHYAYRTALDT</sequence>
<dbReference type="PANTHER" id="PTHR46401">
    <property type="entry name" value="GLYCOSYLTRANSFERASE WBBK-RELATED"/>
    <property type="match status" value="1"/>
</dbReference>
<gene>
    <name evidence="4" type="ORF">HJG54_07790</name>
</gene>
<dbReference type="SUPFAM" id="SSF53756">
    <property type="entry name" value="UDP-Glycosyltransferase/glycogen phosphorylase"/>
    <property type="match status" value="1"/>
</dbReference>
<dbReference type="InterPro" id="IPR001296">
    <property type="entry name" value="Glyco_trans_1"/>
</dbReference>
<dbReference type="PANTHER" id="PTHR46401:SF2">
    <property type="entry name" value="GLYCOSYLTRANSFERASE WBBK-RELATED"/>
    <property type="match status" value="1"/>
</dbReference>
<dbReference type="EMBL" id="CP053586">
    <property type="protein sequence ID" value="WNZ26491.1"/>
    <property type="molecule type" value="Genomic_DNA"/>
</dbReference>
<evidence type="ECO:0000256" key="1">
    <source>
        <dbReference type="ARBA" id="ARBA00022679"/>
    </source>
</evidence>
<accession>A0AA97AKR1</accession>
<dbReference type="CDD" id="cd03809">
    <property type="entry name" value="GT4_MtfB-like"/>
    <property type="match status" value="1"/>
</dbReference>